<name>A0A4Z0FBQ4_9GAMM</name>
<dbReference type="AlphaFoldDB" id="A0A4Z0FBQ4"/>
<accession>A0A4Z0FBQ4</accession>
<dbReference type="Pfam" id="PF13490">
    <property type="entry name" value="zf-HC2"/>
    <property type="match status" value="1"/>
</dbReference>
<reference evidence="2 3" key="1">
    <citation type="journal article" date="2019" name="ISME J.">
        <title>Candidatus Macondimonas diazotrophica, a novel gammaproteobacterial genus dominating crude-oil-contaminated coastal sediments.</title>
        <authorList>
            <person name="Karthikeyan S."/>
            <person name="Konstantinidis K."/>
        </authorList>
    </citation>
    <scope>NUCLEOTIDE SEQUENCE [LARGE SCALE GENOMIC DNA]</scope>
    <source>
        <strain evidence="2 3">KTK01</strain>
    </source>
</reference>
<keyword evidence="3" id="KW-1185">Reference proteome</keyword>
<evidence type="ECO:0000259" key="1">
    <source>
        <dbReference type="Pfam" id="PF13490"/>
    </source>
</evidence>
<comment type="caution">
    <text evidence="2">The sequence shown here is derived from an EMBL/GenBank/DDBJ whole genome shotgun (WGS) entry which is preliminary data.</text>
</comment>
<proteinExistence type="predicted"/>
<dbReference type="OrthoDB" id="8374021at2"/>
<evidence type="ECO:0000313" key="3">
    <source>
        <dbReference type="Proteomes" id="UP000297890"/>
    </source>
</evidence>
<dbReference type="EMBL" id="SRIO01000005">
    <property type="protein sequence ID" value="TFZ83146.1"/>
    <property type="molecule type" value="Genomic_DNA"/>
</dbReference>
<protein>
    <submittedName>
        <fullName evidence="2">Zf-HC2 domain-containing protein</fullName>
    </submittedName>
</protein>
<sequence>MLSCRESTRLMSEARERPLSFGERMALRMHLAMCSGCRRFNRQMDVLREASRRFSPLDGDFSAPDDKDPLP</sequence>
<evidence type="ECO:0000313" key="2">
    <source>
        <dbReference type="EMBL" id="TFZ83146.1"/>
    </source>
</evidence>
<dbReference type="Proteomes" id="UP000297890">
    <property type="component" value="Unassembled WGS sequence"/>
</dbReference>
<gene>
    <name evidence="2" type="ORF">E4680_05805</name>
</gene>
<feature type="domain" description="Putative zinc-finger" evidence="1">
    <location>
        <begin position="4"/>
        <end position="38"/>
    </location>
</feature>
<organism evidence="2 3">
    <name type="scientific">Candidatus Macondimonas diazotrophica</name>
    <dbReference type="NCBI Taxonomy" id="2305248"/>
    <lineage>
        <taxon>Bacteria</taxon>
        <taxon>Pseudomonadati</taxon>
        <taxon>Pseudomonadota</taxon>
        <taxon>Gammaproteobacteria</taxon>
        <taxon>Chromatiales</taxon>
        <taxon>Ectothiorhodospiraceae</taxon>
        <taxon>Candidatus Macondimonas</taxon>
    </lineage>
</organism>
<dbReference type="RefSeq" id="WP_135281446.1">
    <property type="nucleotide sequence ID" value="NZ_SRIO01000005.1"/>
</dbReference>
<dbReference type="InterPro" id="IPR027383">
    <property type="entry name" value="Znf_put"/>
</dbReference>